<reference evidence="2" key="1">
    <citation type="journal article" date="2005" name="Nature">
        <title>The map-based sequence of the rice genome.</title>
        <authorList>
            <consortium name="International rice genome sequencing project (IRGSP)"/>
            <person name="Matsumoto T."/>
            <person name="Wu J."/>
            <person name="Kanamori H."/>
            <person name="Katayose Y."/>
            <person name="Fujisawa M."/>
            <person name="Namiki N."/>
            <person name="Mizuno H."/>
            <person name="Yamamoto K."/>
            <person name="Antonio B.A."/>
            <person name="Baba T."/>
            <person name="Sakata K."/>
            <person name="Nagamura Y."/>
            <person name="Aoki H."/>
            <person name="Arikawa K."/>
            <person name="Arita K."/>
            <person name="Bito T."/>
            <person name="Chiden Y."/>
            <person name="Fujitsuka N."/>
            <person name="Fukunaka R."/>
            <person name="Hamada M."/>
            <person name="Harada C."/>
            <person name="Hayashi A."/>
            <person name="Hijishita S."/>
            <person name="Honda M."/>
            <person name="Hosokawa S."/>
            <person name="Ichikawa Y."/>
            <person name="Idonuma A."/>
            <person name="Iijima M."/>
            <person name="Ikeda M."/>
            <person name="Ikeno M."/>
            <person name="Ito K."/>
            <person name="Ito S."/>
            <person name="Ito T."/>
            <person name="Ito Y."/>
            <person name="Ito Y."/>
            <person name="Iwabuchi A."/>
            <person name="Kamiya K."/>
            <person name="Karasawa W."/>
            <person name="Kurita K."/>
            <person name="Katagiri S."/>
            <person name="Kikuta A."/>
            <person name="Kobayashi H."/>
            <person name="Kobayashi N."/>
            <person name="Machita K."/>
            <person name="Maehara T."/>
            <person name="Masukawa M."/>
            <person name="Mizubayashi T."/>
            <person name="Mukai Y."/>
            <person name="Nagasaki H."/>
            <person name="Nagata Y."/>
            <person name="Naito S."/>
            <person name="Nakashima M."/>
            <person name="Nakama Y."/>
            <person name="Nakamichi Y."/>
            <person name="Nakamura M."/>
            <person name="Meguro A."/>
            <person name="Negishi M."/>
            <person name="Ohta I."/>
            <person name="Ohta T."/>
            <person name="Okamoto M."/>
            <person name="Ono N."/>
            <person name="Saji S."/>
            <person name="Sakaguchi M."/>
            <person name="Sakai K."/>
            <person name="Shibata M."/>
            <person name="Shimokawa T."/>
            <person name="Song J."/>
            <person name="Takazaki Y."/>
            <person name="Terasawa K."/>
            <person name="Tsugane M."/>
            <person name="Tsuji K."/>
            <person name="Ueda S."/>
            <person name="Waki K."/>
            <person name="Yamagata H."/>
            <person name="Yamamoto M."/>
            <person name="Yamamoto S."/>
            <person name="Yamane H."/>
            <person name="Yoshiki S."/>
            <person name="Yoshihara R."/>
            <person name="Yukawa K."/>
            <person name="Zhong H."/>
            <person name="Yano M."/>
            <person name="Yuan Q."/>
            <person name="Ouyang S."/>
            <person name="Liu J."/>
            <person name="Jones K.M."/>
            <person name="Gansberger K."/>
            <person name="Moffat K."/>
            <person name="Hill J."/>
            <person name="Bera J."/>
            <person name="Fadrosh D."/>
            <person name="Jin S."/>
            <person name="Johri S."/>
            <person name="Kim M."/>
            <person name="Overton L."/>
            <person name="Reardon M."/>
            <person name="Tsitrin T."/>
            <person name="Vuong H."/>
            <person name="Weaver B."/>
            <person name="Ciecko A."/>
            <person name="Tallon L."/>
            <person name="Jackson J."/>
            <person name="Pai G."/>
            <person name="Aken S.V."/>
            <person name="Utterback T."/>
            <person name="Reidmuller S."/>
            <person name="Feldblyum T."/>
            <person name="Hsiao J."/>
            <person name="Zismann V."/>
            <person name="Iobst S."/>
            <person name="de Vazeille A.R."/>
            <person name="Buell C.R."/>
            <person name="Ying K."/>
            <person name="Li Y."/>
            <person name="Lu T."/>
            <person name="Huang Y."/>
            <person name="Zhao Q."/>
            <person name="Feng Q."/>
            <person name="Zhang L."/>
            <person name="Zhu J."/>
            <person name="Weng Q."/>
            <person name="Mu J."/>
            <person name="Lu Y."/>
            <person name="Fan D."/>
            <person name="Liu Y."/>
            <person name="Guan J."/>
            <person name="Zhang Y."/>
            <person name="Yu S."/>
            <person name="Liu X."/>
            <person name="Zhang Y."/>
            <person name="Hong G."/>
            <person name="Han B."/>
            <person name="Choisne N."/>
            <person name="Demange N."/>
            <person name="Orjeda G."/>
            <person name="Samain S."/>
            <person name="Cattolico L."/>
            <person name="Pelletier E."/>
            <person name="Couloux A."/>
            <person name="Segurens B."/>
            <person name="Wincker P."/>
            <person name="D'Hont A."/>
            <person name="Scarpelli C."/>
            <person name="Weissenbach J."/>
            <person name="Salanoubat M."/>
            <person name="Quetier F."/>
            <person name="Yu Y."/>
            <person name="Kim H.R."/>
            <person name="Rambo T."/>
            <person name="Currie J."/>
            <person name="Collura K."/>
            <person name="Luo M."/>
            <person name="Yang T."/>
            <person name="Ammiraju J.S.S."/>
            <person name="Engler F."/>
            <person name="Soderlund C."/>
            <person name="Wing R.A."/>
            <person name="Palmer L.E."/>
            <person name="de la Bastide M."/>
            <person name="Spiegel L."/>
            <person name="Nascimento L."/>
            <person name="Zutavern T."/>
            <person name="O'Shaughnessy A."/>
            <person name="Dike S."/>
            <person name="Dedhia N."/>
            <person name="Preston R."/>
            <person name="Balija V."/>
            <person name="McCombie W.R."/>
            <person name="Chow T."/>
            <person name="Chen H."/>
            <person name="Chung M."/>
            <person name="Chen C."/>
            <person name="Shaw J."/>
            <person name="Wu H."/>
            <person name="Hsiao K."/>
            <person name="Chao Y."/>
            <person name="Chu M."/>
            <person name="Cheng C."/>
            <person name="Hour A."/>
            <person name="Lee P."/>
            <person name="Lin S."/>
            <person name="Lin Y."/>
            <person name="Liou J."/>
            <person name="Liu S."/>
            <person name="Hsing Y."/>
            <person name="Raghuvanshi S."/>
            <person name="Mohanty A."/>
            <person name="Bharti A.K."/>
            <person name="Gaur A."/>
            <person name="Gupta V."/>
            <person name="Kumar D."/>
            <person name="Ravi V."/>
            <person name="Vij S."/>
            <person name="Kapur A."/>
            <person name="Khurana P."/>
            <person name="Khurana P."/>
            <person name="Khurana J.P."/>
            <person name="Tyagi A.K."/>
            <person name="Gaikwad K."/>
            <person name="Singh A."/>
            <person name="Dalal V."/>
            <person name="Srivastava S."/>
            <person name="Dixit A."/>
            <person name="Pal A.K."/>
            <person name="Ghazi I.A."/>
            <person name="Yadav M."/>
            <person name="Pandit A."/>
            <person name="Bhargava A."/>
            <person name="Sureshbabu K."/>
            <person name="Batra K."/>
            <person name="Sharma T.R."/>
            <person name="Mohapatra T."/>
            <person name="Singh N.K."/>
            <person name="Messing J."/>
            <person name="Nelson A.B."/>
            <person name="Fuks G."/>
            <person name="Kavchok S."/>
            <person name="Keizer G."/>
            <person name="Linton E."/>
            <person name="Llaca V."/>
            <person name="Song R."/>
            <person name="Tanyolac B."/>
            <person name="Young S."/>
            <person name="Ho-Il K."/>
            <person name="Hahn J.H."/>
            <person name="Sangsakoo G."/>
            <person name="Vanavichit A."/>
            <person name="de Mattos Luiz.A.T."/>
            <person name="Zimmer P.D."/>
            <person name="Malone G."/>
            <person name="Dellagostin O."/>
            <person name="de Oliveira A.C."/>
            <person name="Bevan M."/>
            <person name="Bancroft I."/>
            <person name="Minx P."/>
            <person name="Cordum H."/>
            <person name="Wilson R."/>
            <person name="Cheng Z."/>
            <person name="Jin W."/>
            <person name="Jiang J."/>
            <person name="Leong S.A."/>
            <person name="Iwama H."/>
            <person name="Gojobori T."/>
            <person name="Itoh T."/>
            <person name="Niimura Y."/>
            <person name="Fujii Y."/>
            <person name="Habara T."/>
            <person name="Sakai H."/>
            <person name="Sato Y."/>
            <person name="Wilson G."/>
            <person name="Kumar K."/>
            <person name="McCouch S."/>
            <person name="Juretic N."/>
            <person name="Hoen D."/>
            <person name="Wright S."/>
            <person name="Bruskiewich R."/>
            <person name="Bureau T."/>
            <person name="Miyao A."/>
            <person name="Hirochika H."/>
            <person name="Nishikawa T."/>
            <person name="Kadowaki K."/>
            <person name="Sugiura M."/>
            <person name="Burr B."/>
            <person name="Sasaki T."/>
        </authorList>
    </citation>
    <scope>NUCLEOTIDE SEQUENCE [LARGE SCALE GENOMIC DNA]</scope>
    <source>
        <strain evidence="2">cv. Nipponbare</strain>
    </source>
</reference>
<dbReference type="Gramene" id="Os05t0431333-00">
    <property type="protein sequence ID" value="Os05t0431333-00"/>
    <property type="gene ID" value="Os05g0431333"/>
</dbReference>
<protein>
    <submittedName>
        <fullName evidence="1">Os05g0431333 protein</fullName>
    </submittedName>
</protein>
<dbReference type="InParanoid" id="A0A0P0WMN2"/>
<dbReference type="AlphaFoldDB" id="A0A0P0WMN2"/>
<dbReference type="EMBL" id="AP014961">
    <property type="protein sequence ID" value="BAS94164.1"/>
    <property type="molecule type" value="Genomic_DNA"/>
</dbReference>
<accession>A0A0P0WMN2</accession>
<proteinExistence type="predicted"/>
<sequence>MIQTETRFTSVANCDEFYCIHIQMKKNLLPLFQFRGCTSILPLSCNTRHTFGLTTLFIFIQFVFYLRDSDQVIILAFIYCSCKHCR</sequence>
<organism evidence="1 2">
    <name type="scientific">Oryza sativa subsp. japonica</name>
    <name type="common">Rice</name>
    <dbReference type="NCBI Taxonomy" id="39947"/>
    <lineage>
        <taxon>Eukaryota</taxon>
        <taxon>Viridiplantae</taxon>
        <taxon>Streptophyta</taxon>
        <taxon>Embryophyta</taxon>
        <taxon>Tracheophyta</taxon>
        <taxon>Spermatophyta</taxon>
        <taxon>Magnoliopsida</taxon>
        <taxon>Liliopsida</taxon>
        <taxon>Poales</taxon>
        <taxon>Poaceae</taxon>
        <taxon>BOP clade</taxon>
        <taxon>Oryzoideae</taxon>
        <taxon>Oryzeae</taxon>
        <taxon>Oryzinae</taxon>
        <taxon>Oryza</taxon>
        <taxon>Oryza sativa</taxon>
    </lineage>
</organism>
<evidence type="ECO:0000313" key="2">
    <source>
        <dbReference type="Proteomes" id="UP000059680"/>
    </source>
</evidence>
<keyword evidence="2" id="KW-1185">Reference proteome</keyword>
<name>A0A0P0WMN2_ORYSJ</name>
<reference evidence="1 2" key="3">
    <citation type="journal article" date="2013" name="Rice">
        <title>Improvement of the Oryza sativa Nipponbare reference genome using next generation sequence and optical map data.</title>
        <authorList>
            <person name="Kawahara Y."/>
            <person name="de la Bastide M."/>
            <person name="Hamilton J.P."/>
            <person name="Kanamori H."/>
            <person name="McCombie W.R."/>
            <person name="Ouyang S."/>
            <person name="Schwartz D.C."/>
            <person name="Tanaka T."/>
            <person name="Wu J."/>
            <person name="Zhou S."/>
            <person name="Childs K.L."/>
            <person name="Davidson R.M."/>
            <person name="Lin H."/>
            <person name="Quesada-Ocampo L."/>
            <person name="Vaillancourt B."/>
            <person name="Sakai H."/>
            <person name="Lee S.S."/>
            <person name="Kim J."/>
            <person name="Numa H."/>
            <person name="Itoh T."/>
            <person name="Buell C.R."/>
            <person name="Matsumoto T."/>
        </authorList>
    </citation>
    <scope>NUCLEOTIDE SEQUENCE [LARGE SCALE GENOMIC DNA]</scope>
    <source>
        <strain evidence="2">cv. Nipponbare</strain>
    </source>
</reference>
<gene>
    <name evidence="1" type="ordered locus">Os05g0431333</name>
    <name evidence="1" type="ORF">OSNPB_050431333</name>
</gene>
<evidence type="ECO:0000313" key="1">
    <source>
        <dbReference type="EMBL" id="BAS94164.1"/>
    </source>
</evidence>
<reference evidence="1 2" key="2">
    <citation type="journal article" date="2013" name="Plant Cell Physiol.">
        <title>Rice Annotation Project Database (RAP-DB): an integrative and interactive database for rice genomics.</title>
        <authorList>
            <person name="Sakai H."/>
            <person name="Lee S.S."/>
            <person name="Tanaka T."/>
            <person name="Numa H."/>
            <person name="Kim J."/>
            <person name="Kawahara Y."/>
            <person name="Wakimoto H."/>
            <person name="Yang C.C."/>
            <person name="Iwamoto M."/>
            <person name="Abe T."/>
            <person name="Yamada Y."/>
            <person name="Muto A."/>
            <person name="Inokuchi H."/>
            <person name="Ikemura T."/>
            <person name="Matsumoto T."/>
            <person name="Sasaki T."/>
            <person name="Itoh T."/>
        </authorList>
    </citation>
    <scope>NUCLEOTIDE SEQUENCE [LARGE SCALE GENOMIC DNA]</scope>
    <source>
        <strain evidence="2">cv. Nipponbare</strain>
    </source>
</reference>
<dbReference type="Proteomes" id="UP000059680">
    <property type="component" value="Chromosome 5"/>
</dbReference>
<dbReference type="PaxDb" id="39947-A0A0P0WMN2"/>